<comment type="caution">
    <text evidence="12">The sequence shown here is derived from an EMBL/GenBank/DDBJ whole genome shotgun (WGS) entry which is preliminary data.</text>
</comment>
<feature type="compositionally biased region" description="Polar residues" evidence="9">
    <location>
        <begin position="291"/>
        <end position="313"/>
    </location>
</feature>
<dbReference type="Pfam" id="PF05743">
    <property type="entry name" value="UEV"/>
    <property type="match status" value="1"/>
</dbReference>
<keyword evidence="6 8" id="KW-0175">Coiled coil</keyword>
<dbReference type="InterPro" id="IPR008883">
    <property type="entry name" value="UEV_N"/>
</dbReference>
<dbReference type="InterPro" id="IPR037202">
    <property type="entry name" value="ESCRT_assembly_dom"/>
</dbReference>
<dbReference type="SMART" id="SM00212">
    <property type="entry name" value="UBCc"/>
    <property type="match status" value="1"/>
</dbReference>
<dbReference type="InterPro" id="IPR052070">
    <property type="entry name" value="ESCRT-I_UEV_domain"/>
</dbReference>
<dbReference type="PROSITE" id="PS51312">
    <property type="entry name" value="SB"/>
    <property type="match status" value="1"/>
</dbReference>
<dbReference type="PROSITE" id="PS51322">
    <property type="entry name" value="UEV"/>
    <property type="match status" value="1"/>
</dbReference>
<keyword evidence="4" id="KW-0967">Endosome</keyword>
<feature type="compositionally biased region" description="Pro residues" evidence="9">
    <location>
        <begin position="250"/>
        <end position="265"/>
    </location>
</feature>
<dbReference type="Gene3D" id="6.10.140.820">
    <property type="match status" value="1"/>
</dbReference>
<dbReference type="Gene3D" id="3.10.110.10">
    <property type="entry name" value="Ubiquitin Conjugating Enzyme"/>
    <property type="match status" value="1"/>
</dbReference>
<accession>A0A3S0ZMU0</accession>
<reference evidence="12 13" key="1">
    <citation type="submission" date="2019-01" db="EMBL/GenBank/DDBJ databases">
        <title>A draft genome assembly of the solar-powered sea slug Elysia chlorotica.</title>
        <authorList>
            <person name="Cai H."/>
            <person name="Li Q."/>
            <person name="Fang X."/>
            <person name="Li J."/>
            <person name="Curtis N.E."/>
            <person name="Altenburger A."/>
            <person name="Shibata T."/>
            <person name="Feng M."/>
            <person name="Maeda T."/>
            <person name="Schwartz J.A."/>
            <person name="Shigenobu S."/>
            <person name="Lundholm N."/>
            <person name="Nishiyama T."/>
            <person name="Yang H."/>
            <person name="Hasebe M."/>
            <person name="Li S."/>
            <person name="Pierce S.K."/>
            <person name="Wang J."/>
        </authorList>
    </citation>
    <scope>NUCLEOTIDE SEQUENCE [LARGE SCALE GENOMIC DNA]</scope>
    <source>
        <strain evidence="12">EC2010</strain>
        <tissue evidence="12">Whole organism of an adult</tissue>
    </source>
</reference>
<dbReference type="GO" id="GO:0000813">
    <property type="term" value="C:ESCRT I complex"/>
    <property type="evidence" value="ECO:0007669"/>
    <property type="project" value="TreeGrafter"/>
</dbReference>
<evidence type="ECO:0008006" key="14">
    <source>
        <dbReference type="Google" id="ProtNLM"/>
    </source>
</evidence>
<evidence type="ECO:0000259" key="10">
    <source>
        <dbReference type="PROSITE" id="PS51312"/>
    </source>
</evidence>
<gene>
    <name evidence="12" type="ORF">EGW08_009550</name>
</gene>
<keyword evidence="13" id="KW-1185">Reference proteome</keyword>
<feature type="domain" description="SB" evidence="10">
    <location>
        <begin position="421"/>
        <end position="489"/>
    </location>
</feature>
<dbReference type="Pfam" id="PF09454">
    <property type="entry name" value="Vps23_core"/>
    <property type="match status" value="1"/>
</dbReference>
<feature type="compositionally biased region" description="Polar residues" evidence="9">
    <location>
        <begin position="269"/>
        <end position="282"/>
    </location>
</feature>
<proteinExistence type="inferred from homology"/>
<evidence type="ECO:0000259" key="11">
    <source>
        <dbReference type="PROSITE" id="PS51322"/>
    </source>
</evidence>
<evidence type="ECO:0000313" key="13">
    <source>
        <dbReference type="Proteomes" id="UP000271974"/>
    </source>
</evidence>
<dbReference type="PANTHER" id="PTHR23306:SF3">
    <property type="entry name" value="TUMOR SUPPRESSOR PROTEIN 101"/>
    <property type="match status" value="1"/>
</dbReference>
<dbReference type="AlphaFoldDB" id="A0A3S0ZMU0"/>
<evidence type="ECO:0000313" key="12">
    <source>
        <dbReference type="EMBL" id="RUS82713.1"/>
    </source>
</evidence>
<dbReference type="PANTHER" id="PTHR23306">
    <property type="entry name" value="TUMOR SUSCEPTIBILITY GENE 101 PROTEIN-RELATED"/>
    <property type="match status" value="1"/>
</dbReference>
<name>A0A3S0ZMU0_ELYCH</name>
<dbReference type="EMBL" id="RQTK01000275">
    <property type="protein sequence ID" value="RUS82713.1"/>
    <property type="molecule type" value="Genomic_DNA"/>
</dbReference>
<feature type="region of interest" description="Disordered" evidence="9">
    <location>
        <begin position="229"/>
        <end position="317"/>
    </location>
</feature>
<dbReference type="InterPro" id="IPR017916">
    <property type="entry name" value="SB_dom"/>
</dbReference>
<organism evidence="12 13">
    <name type="scientific">Elysia chlorotica</name>
    <name type="common">Eastern emerald elysia</name>
    <name type="synonym">Sea slug</name>
    <dbReference type="NCBI Taxonomy" id="188477"/>
    <lineage>
        <taxon>Eukaryota</taxon>
        <taxon>Metazoa</taxon>
        <taxon>Spiralia</taxon>
        <taxon>Lophotrochozoa</taxon>
        <taxon>Mollusca</taxon>
        <taxon>Gastropoda</taxon>
        <taxon>Heterobranchia</taxon>
        <taxon>Euthyneura</taxon>
        <taxon>Panpulmonata</taxon>
        <taxon>Sacoglossa</taxon>
        <taxon>Placobranchoidea</taxon>
        <taxon>Plakobranchidae</taxon>
        <taxon>Elysia</taxon>
    </lineage>
</organism>
<dbReference type="GO" id="GO:0043130">
    <property type="term" value="F:ubiquitin binding"/>
    <property type="evidence" value="ECO:0007669"/>
    <property type="project" value="TreeGrafter"/>
</dbReference>
<evidence type="ECO:0000256" key="9">
    <source>
        <dbReference type="SAM" id="MobiDB-lite"/>
    </source>
</evidence>
<dbReference type="Proteomes" id="UP000271974">
    <property type="component" value="Unassembled WGS sequence"/>
</dbReference>
<evidence type="ECO:0000256" key="2">
    <source>
        <dbReference type="ARBA" id="ARBA00009594"/>
    </source>
</evidence>
<evidence type="ECO:0000256" key="6">
    <source>
        <dbReference type="ARBA" id="ARBA00023054"/>
    </source>
</evidence>
<keyword evidence="3 7" id="KW-0813">Transport</keyword>
<dbReference type="GO" id="GO:0015031">
    <property type="term" value="P:protein transport"/>
    <property type="evidence" value="ECO:0007669"/>
    <property type="project" value="UniProtKB-UniRule"/>
</dbReference>
<evidence type="ECO:0000256" key="1">
    <source>
        <dbReference type="ARBA" id="ARBA00004177"/>
    </source>
</evidence>
<dbReference type="Gene3D" id="6.10.250.370">
    <property type="match status" value="1"/>
</dbReference>
<dbReference type="STRING" id="188477.A0A3S0ZMU0"/>
<evidence type="ECO:0000256" key="7">
    <source>
        <dbReference type="PROSITE-ProRule" id="PRU00644"/>
    </source>
</evidence>
<dbReference type="InterPro" id="IPR016135">
    <property type="entry name" value="UBQ-conjugating_enzyme/RWD"/>
</dbReference>
<comment type="similarity">
    <text evidence="2">Belongs to the ubiquitin-conjugating enzyme family. UEV subfamily.</text>
</comment>
<evidence type="ECO:0000256" key="5">
    <source>
        <dbReference type="ARBA" id="ARBA00022927"/>
    </source>
</evidence>
<evidence type="ECO:0000256" key="4">
    <source>
        <dbReference type="ARBA" id="ARBA00022753"/>
    </source>
</evidence>
<evidence type="ECO:0000256" key="8">
    <source>
        <dbReference type="SAM" id="Coils"/>
    </source>
</evidence>
<comment type="subcellular location">
    <subcellularLocation>
        <location evidence="1">Endosome</location>
    </subcellularLocation>
</comment>
<feature type="coiled-coil region" evidence="8">
    <location>
        <begin position="339"/>
        <end position="411"/>
    </location>
</feature>
<evidence type="ECO:0000256" key="3">
    <source>
        <dbReference type="ARBA" id="ARBA00022448"/>
    </source>
</evidence>
<sequence>MAQHETTLKNFLSTSKYKYQNEARYDIMKTLAQYKDLRPSLDPFVFNDGNSKKLVQLEGTIPVTYKGNLYNIPISLWIQDTHPYNPPMVFVKPTSTMQIKPSQHVDANGKVDIPVLREWRHPASDLLTVVQVLILMFGDECPVFSRASNRGPPRQQPLVYPGSTPYPTNPGGMPMPGMPYPPVTNSGAPGYPPAGGMPYPPYPGVGGPGYPNHGATPTYHASGYPLPSQGGGMGGFPPYPPSTGNLPYPSSQPPGPASYPGPGGYPPVTQFNNHQPPFSSANHVGEYPPVTQFNNHQPPFSSANHVGSASQPPAFTRDGTVTEADVKASLLSAVEDKIKRRLKETFAQAQAEMDVLTKTQTDLNQGKQKLEKILSDLEIEKEEISKNIRLLNDKDEEVKEAIQKMEGQEEVNIDEAVVTTTPLYRQLVDAFAEEQAIEDAIYYLGEALRKNVIELESFLKRVRELSRKQFMLRATIQKCREKAGLPPLV</sequence>
<protein>
    <recommendedName>
        <fullName evidence="14">UEV domain-containing protein</fullName>
    </recommendedName>
</protein>
<dbReference type="SUPFAM" id="SSF54495">
    <property type="entry name" value="UBC-like"/>
    <property type="match status" value="1"/>
</dbReference>
<dbReference type="SUPFAM" id="SSF140111">
    <property type="entry name" value="Endosomal sorting complex assembly domain"/>
    <property type="match status" value="1"/>
</dbReference>
<keyword evidence="5 7" id="KW-0653">Protein transport</keyword>
<dbReference type="CDD" id="cd11685">
    <property type="entry name" value="UEV_TSG101-like"/>
    <property type="match status" value="1"/>
</dbReference>
<feature type="domain" description="UEV" evidence="11">
    <location>
        <begin position="4"/>
        <end position="147"/>
    </location>
</feature>
<dbReference type="OrthoDB" id="306304at2759"/>
<dbReference type="GO" id="GO:0008333">
    <property type="term" value="P:endosome to lysosome transport"/>
    <property type="evidence" value="ECO:0007669"/>
    <property type="project" value="TreeGrafter"/>
</dbReference>